<comment type="caution">
    <text evidence="3">The sequence shown here is derived from an EMBL/GenBank/DDBJ whole genome shotgun (WGS) entry which is preliminary data.</text>
</comment>
<reference evidence="3" key="1">
    <citation type="submission" date="2021-06" db="EMBL/GenBank/DDBJ databases">
        <authorList>
            <person name="Kallberg Y."/>
            <person name="Tangrot J."/>
            <person name="Rosling A."/>
        </authorList>
    </citation>
    <scope>NUCLEOTIDE SEQUENCE</scope>
    <source>
        <strain evidence="3">MA453B</strain>
    </source>
</reference>
<gene>
    <name evidence="3" type="ORF">DERYTH_LOCUS9852</name>
</gene>
<evidence type="ECO:0000313" key="4">
    <source>
        <dbReference type="Proteomes" id="UP000789405"/>
    </source>
</evidence>
<keyword evidence="2" id="KW-0732">Signal</keyword>
<keyword evidence="1" id="KW-0812">Transmembrane</keyword>
<proteinExistence type="predicted"/>
<sequence length="148" mass="16582">MILIIIIFLFKFVLNLPIHKDSTRASTTQLINEITVVLKHNNIRNIKSREIKFPDLRLPEINFPDIQILEIDFFDIIETIGKIIIIGIVSFLISYCLIIVCAHYLGFGDGIVEESIATGSQRTGATGVPVPDKRILIAVTVALFMTCL</sequence>
<feature type="chain" id="PRO_5040310382" evidence="2">
    <location>
        <begin position="16"/>
        <end position="148"/>
    </location>
</feature>
<evidence type="ECO:0000256" key="2">
    <source>
        <dbReference type="SAM" id="SignalP"/>
    </source>
</evidence>
<dbReference type="EMBL" id="CAJVPY010005514">
    <property type="protein sequence ID" value="CAG8644729.1"/>
    <property type="molecule type" value="Genomic_DNA"/>
</dbReference>
<keyword evidence="1" id="KW-1133">Transmembrane helix</keyword>
<name>A0A9N9H2V2_9GLOM</name>
<feature type="non-terminal residue" evidence="3">
    <location>
        <position position="148"/>
    </location>
</feature>
<evidence type="ECO:0000313" key="3">
    <source>
        <dbReference type="EMBL" id="CAG8644729.1"/>
    </source>
</evidence>
<dbReference type="Proteomes" id="UP000789405">
    <property type="component" value="Unassembled WGS sequence"/>
</dbReference>
<accession>A0A9N9H2V2</accession>
<feature type="signal peptide" evidence="2">
    <location>
        <begin position="1"/>
        <end position="15"/>
    </location>
</feature>
<dbReference type="OrthoDB" id="2433354at2759"/>
<evidence type="ECO:0000256" key="1">
    <source>
        <dbReference type="SAM" id="Phobius"/>
    </source>
</evidence>
<feature type="transmembrane region" description="Helical" evidence="1">
    <location>
        <begin position="83"/>
        <end position="105"/>
    </location>
</feature>
<dbReference type="AlphaFoldDB" id="A0A9N9H2V2"/>
<keyword evidence="4" id="KW-1185">Reference proteome</keyword>
<organism evidence="3 4">
    <name type="scientific">Dentiscutata erythropus</name>
    <dbReference type="NCBI Taxonomy" id="1348616"/>
    <lineage>
        <taxon>Eukaryota</taxon>
        <taxon>Fungi</taxon>
        <taxon>Fungi incertae sedis</taxon>
        <taxon>Mucoromycota</taxon>
        <taxon>Glomeromycotina</taxon>
        <taxon>Glomeromycetes</taxon>
        <taxon>Diversisporales</taxon>
        <taxon>Gigasporaceae</taxon>
        <taxon>Dentiscutata</taxon>
    </lineage>
</organism>
<protein>
    <submittedName>
        <fullName evidence="3">25161_t:CDS:1</fullName>
    </submittedName>
</protein>
<keyword evidence="1" id="KW-0472">Membrane</keyword>